<dbReference type="SUPFAM" id="SSF51206">
    <property type="entry name" value="cAMP-binding domain-like"/>
    <property type="match status" value="1"/>
</dbReference>
<dbReference type="InterPro" id="IPR014710">
    <property type="entry name" value="RmlC-like_jellyroll"/>
</dbReference>
<proteinExistence type="predicted"/>
<dbReference type="RefSeq" id="WP_102996581.1">
    <property type="nucleotide sequence ID" value="NZ_CP025938.1"/>
</dbReference>
<dbReference type="GO" id="GO:0003700">
    <property type="term" value="F:DNA-binding transcription factor activity"/>
    <property type="evidence" value="ECO:0007669"/>
    <property type="project" value="TreeGrafter"/>
</dbReference>
<sequence length="199" mass="22942">MLILNDAYMDVNHAFLNTFLDVSEESYKQLLKLSTIRDLKAGDQVSKNGEVPTKIYLLESGTMRAYLSSKEGKEYTKSFFTSFSFVGSLTALVQKSPSKLIYEALTACKVYELNFADFKELCNRDLRISALYNKVLEHIFIKYEERQLELISMDATARYLKLQKEMPDIEKSIPQYQIASYLSISPVQLSRIRKKLKSN</sequence>
<protein>
    <submittedName>
        <fullName evidence="2">Crp/Fnr family transcriptional regulator</fullName>
    </submittedName>
</protein>
<dbReference type="PANTHER" id="PTHR24567:SF76">
    <property type="entry name" value="CYCLIC NUCLEOTIDE-BINDING DOMAIN PROTEIN"/>
    <property type="match status" value="1"/>
</dbReference>
<keyword evidence="3" id="KW-1185">Reference proteome</keyword>
<feature type="domain" description="Cyclic nucleotide-binding" evidence="1">
    <location>
        <begin position="18"/>
        <end position="121"/>
    </location>
</feature>
<dbReference type="InterPro" id="IPR000595">
    <property type="entry name" value="cNMP-bd_dom"/>
</dbReference>
<dbReference type="InterPro" id="IPR050397">
    <property type="entry name" value="Env_Response_Regulators"/>
</dbReference>
<dbReference type="OrthoDB" id="663011at2"/>
<dbReference type="Proteomes" id="UP000236592">
    <property type="component" value="Chromosome"/>
</dbReference>
<name>A0A2I7SLC3_9FLAO</name>
<dbReference type="Gene3D" id="2.60.120.10">
    <property type="entry name" value="Jelly Rolls"/>
    <property type="match status" value="1"/>
</dbReference>
<reference evidence="3" key="1">
    <citation type="submission" date="2018-01" db="EMBL/GenBank/DDBJ databases">
        <title>Complete genome of Tamlana sp. UJ94.</title>
        <authorList>
            <person name="Jung J."/>
            <person name="Chung D."/>
            <person name="Bae S.S."/>
            <person name="Baek K."/>
        </authorList>
    </citation>
    <scope>NUCLEOTIDE SEQUENCE [LARGE SCALE GENOMIC DNA]</scope>
    <source>
        <strain evidence="3">UJ94</strain>
    </source>
</reference>
<dbReference type="EMBL" id="CP025938">
    <property type="protein sequence ID" value="AUS06644.1"/>
    <property type="molecule type" value="Genomic_DNA"/>
</dbReference>
<evidence type="ECO:0000313" key="3">
    <source>
        <dbReference type="Proteomes" id="UP000236592"/>
    </source>
</evidence>
<dbReference type="AlphaFoldDB" id="A0A2I7SLC3"/>
<gene>
    <name evidence="2" type="ORF">C1A40_14865</name>
</gene>
<evidence type="ECO:0000313" key="2">
    <source>
        <dbReference type="EMBL" id="AUS06644.1"/>
    </source>
</evidence>
<dbReference type="Pfam" id="PF00027">
    <property type="entry name" value="cNMP_binding"/>
    <property type="match status" value="1"/>
</dbReference>
<dbReference type="KEGG" id="taj:C1A40_14865"/>
<dbReference type="GO" id="GO:0005829">
    <property type="term" value="C:cytosol"/>
    <property type="evidence" value="ECO:0007669"/>
    <property type="project" value="TreeGrafter"/>
</dbReference>
<accession>A0A2I7SLC3</accession>
<dbReference type="InterPro" id="IPR018490">
    <property type="entry name" value="cNMP-bd_dom_sf"/>
</dbReference>
<organism evidence="2 3">
    <name type="scientific">Pseudotamlana carrageenivorans</name>
    <dbReference type="NCBI Taxonomy" id="2069432"/>
    <lineage>
        <taxon>Bacteria</taxon>
        <taxon>Pseudomonadati</taxon>
        <taxon>Bacteroidota</taxon>
        <taxon>Flavobacteriia</taxon>
        <taxon>Flavobacteriales</taxon>
        <taxon>Flavobacteriaceae</taxon>
        <taxon>Pseudotamlana</taxon>
    </lineage>
</organism>
<dbReference type="CDD" id="cd00038">
    <property type="entry name" value="CAP_ED"/>
    <property type="match status" value="1"/>
</dbReference>
<dbReference type="PROSITE" id="PS50042">
    <property type="entry name" value="CNMP_BINDING_3"/>
    <property type="match status" value="1"/>
</dbReference>
<dbReference type="PANTHER" id="PTHR24567">
    <property type="entry name" value="CRP FAMILY TRANSCRIPTIONAL REGULATORY PROTEIN"/>
    <property type="match status" value="1"/>
</dbReference>
<evidence type="ECO:0000259" key="1">
    <source>
        <dbReference type="PROSITE" id="PS50042"/>
    </source>
</evidence>